<dbReference type="InterPro" id="IPR051238">
    <property type="entry name" value="GDSL_esterase/lipase"/>
</dbReference>
<name>A0A396GQT2_MEDTR</name>
<keyword evidence="7" id="KW-0443">Lipid metabolism</keyword>
<dbReference type="InterPro" id="IPR001087">
    <property type="entry name" value="GDSL"/>
</dbReference>
<dbReference type="InterPro" id="IPR036514">
    <property type="entry name" value="SGNH_hydro_sf"/>
</dbReference>
<evidence type="ECO:0000313" key="8">
    <source>
        <dbReference type="EMBL" id="RHN42718.1"/>
    </source>
</evidence>
<reference evidence="8" key="1">
    <citation type="journal article" date="2018" name="Nat. Plants">
        <title>Whole-genome landscape of Medicago truncatula symbiotic genes.</title>
        <authorList>
            <person name="Pecrix Y."/>
            <person name="Gamas P."/>
            <person name="Carrere S."/>
        </authorList>
    </citation>
    <scope>NUCLEOTIDE SEQUENCE</scope>
    <source>
        <tissue evidence="8">Leaves</tissue>
    </source>
</reference>
<dbReference type="PANTHER" id="PTHR45650">
    <property type="entry name" value="GDSL-LIKE LIPASE/ACYLHYDROLASE-RELATED"/>
    <property type="match status" value="1"/>
</dbReference>
<evidence type="ECO:0000256" key="5">
    <source>
        <dbReference type="ARBA" id="ARBA00022801"/>
    </source>
</evidence>
<evidence type="ECO:0000256" key="3">
    <source>
        <dbReference type="ARBA" id="ARBA00022525"/>
    </source>
</evidence>
<evidence type="ECO:0000256" key="6">
    <source>
        <dbReference type="ARBA" id="ARBA00022963"/>
    </source>
</evidence>
<dbReference type="Pfam" id="PF00657">
    <property type="entry name" value="Lipase_GDSL"/>
    <property type="match status" value="1"/>
</dbReference>
<dbReference type="GO" id="GO:0016042">
    <property type="term" value="P:lipid catabolic process"/>
    <property type="evidence" value="ECO:0007669"/>
    <property type="project" value="UniProtKB-KW"/>
</dbReference>
<dbReference type="InterPro" id="IPR035669">
    <property type="entry name" value="SGNH_plant_lipase-like"/>
</dbReference>
<dbReference type="GO" id="GO:0005576">
    <property type="term" value="C:extracellular region"/>
    <property type="evidence" value="ECO:0007669"/>
    <property type="project" value="UniProtKB-SubCell"/>
</dbReference>
<keyword evidence="6" id="KW-0442">Lipid degradation</keyword>
<dbReference type="EC" id="3.1.1.3" evidence="8"/>
<dbReference type="PANTHER" id="PTHR45650:SF89">
    <property type="entry name" value="GDSL-LIKE LIPASE_ACYLHYDROLASE"/>
    <property type="match status" value="1"/>
</dbReference>
<protein>
    <submittedName>
        <fullName evidence="8">Putative triacylglycerol lipase</fullName>
        <ecNumber evidence="8">3.1.1.3</ecNumber>
    </submittedName>
</protein>
<evidence type="ECO:0000256" key="7">
    <source>
        <dbReference type="ARBA" id="ARBA00023098"/>
    </source>
</evidence>
<organism evidence="8">
    <name type="scientific">Medicago truncatula</name>
    <name type="common">Barrel medic</name>
    <name type="synonym">Medicago tribuloides</name>
    <dbReference type="NCBI Taxonomy" id="3880"/>
    <lineage>
        <taxon>Eukaryota</taxon>
        <taxon>Viridiplantae</taxon>
        <taxon>Streptophyta</taxon>
        <taxon>Embryophyta</taxon>
        <taxon>Tracheophyta</taxon>
        <taxon>Spermatophyta</taxon>
        <taxon>Magnoliopsida</taxon>
        <taxon>eudicotyledons</taxon>
        <taxon>Gunneridae</taxon>
        <taxon>Pentapetalae</taxon>
        <taxon>rosids</taxon>
        <taxon>fabids</taxon>
        <taxon>Fabales</taxon>
        <taxon>Fabaceae</taxon>
        <taxon>Papilionoideae</taxon>
        <taxon>50 kb inversion clade</taxon>
        <taxon>NPAAA clade</taxon>
        <taxon>Hologalegina</taxon>
        <taxon>IRL clade</taxon>
        <taxon>Trifolieae</taxon>
        <taxon>Medicago</taxon>
    </lineage>
</organism>
<keyword evidence="4" id="KW-0732">Signal</keyword>
<evidence type="ECO:0000256" key="2">
    <source>
        <dbReference type="ARBA" id="ARBA00008668"/>
    </source>
</evidence>
<dbReference type="GO" id="GO:0004806">
    <property type="term" value="F:triacylglycerol lipase activity"/>
    <property type="evidence" value="ECO:0007669"/>
    <property type="project" value="UniProtKB-EC"/>
</dbReference>
<comment type="subcellular location">
    <subcellularLocation>
        <location evidence="1">Secreted</location>
    </subcellularLocation>
</comment>
<dbReference type="CDD" id="cd01837">
    <property type="entry name" value="SGNH_plant_lipase_like"/>
    <property type="match status" value="1"/>
</dbReference>
<comment type="similarity">
    <text evidence="2">Belongs to the 'GDSL' lipolytic enzyme family.</text>
</comment>
<evidence type="ECO:0000256" key="4">
    <source>
        <dbReference type="ARBA" id="ARBA00022729"/>
    </source>
</evidence>
<dbReference type="Gramene" id="rna49201">
    <property type="protein sequence ID" value="RHN42718.1"/>
    <property type="gene ID" value="gene49201"/>
</dbReference>
<keyword evidence="5 8" id="KW-0378">Hydrolase</keyword>
<dbReference type="EMBL" id="PSQE01000008">
    <property type="protein sequence ID" value="RHN42718.1"/>
    <property type="molecule type" value="Genomic_DNA"/>
</dbReference>
<dbReference type="Gene3D" id="3.40.50.1110">
    <property type="entry name" value="SGNH hydrolase"/>
    <property type="match status" value="1"/>
</dbReference>
<comment type="caution">
    <text evidence="8">The sequence shown here is derived from an EMBL/GenBank/DDBJ whole genome shotgun (WGS) entry which is preliminary data.</text>
</comment>
<sequence>MRHTHFNKFHTTKQGHTNFCLSSLYIYIFSYTCKSCAWIPNILDQNKLLTFFLFDMDHKTKLWMVFFFFSSATYCVVGKPQVPCLFIFGDSLSDSGNNNNLATDAKVNYRPYGIDFPAGPTGRFTNGRTSIDIITELLGFDHFIPPYANTHGADIVQGVNYASGAAGIRNETGTQLGPNISMGLQLQHHTDIVSQIAKKLGYDKVQQHLNKCLYYVNIGSNDFLNNYFLPQHYPTKGKYTTDQYAAALVQELSTYLKAIHGLGARKFSLVGLSLLGCVPHEISTHGKNDSRCIQEENNAALLFNDKLKPLVDHLNKELTDSKFIFINSAVIRLSQLKLQDLVKCCKVGSNGQCIPNTKPCKARNLHPFFDAFHPTEVVNKLSANLAYNAPAPSFAYPMDIGRLVKL</sequence>
<proteinExistence type="inferred from homology"/>
<dbReference type="AlphaFoldDB" id="A0A396GQT2"/>
<keyword evidence="3" id="KW-0964">Secreted</keyword>
<dbReference type="Proteomes" id="UP000265566">
    <property type="component" value="Chromosome 8"/>
</dbReference>
<accession>A0A396GQT2</accession>
<evidence type="ECO:0000256" key="1">
    <source>
        <dbReference type="ARBA" id="ARBA00004613"/>
    </source>
</evidence>
<gene>
    <name evidence="8" type="ORF">MtrunA17_Chr8g0380031</name>
</gene>